<dbReference type="PROSITE" id="PS50194">
    <property type="entry name" value="FILAMIN_REPEAT"/>
    <property type="match status" value="1"/>
</dbReference>
<dbReference type="Proteomes" id="UP001529510">
    <property type="component" value="Unassembled WGS sequence"/>
</dbReference>
<dbReference type="InterPro" id="IPR036872">
    <property type="entry name" value="CH_dom_sf"/>
</dbReference>
<name>A0ABD0RD13_CIRMR</name>
<dbReference type="SUPFAM" id="SSF81296">
    <property type="entry name" value="E set domains"/>
    <property type="match status" value="1"/>
</dbReference>
<dbReference type="GO" id="GO:0007399">
    <property type="term" value="P:nervous system development"/>
    <property type="evidence" value="ECO:0007669"/>
    <property type="project" value="UniProtKB-ARBA"/>
</dbReference>
<reference evidence="3 4" key="1">
    <citation type="submission" date="2024-05" db="EMBL/GenBank/DDBJ databases">
        <title>Genome sequencing and assembly of Indian major carp, Cirrhinus mrigala (Hamilton, 1822).</title>
        <authorList>
            <person name="Mohindra V."/>
            <person name="Chowdhury L.M."/>
            <person name="Lal K."/>
            <person name="Jena J.K."/>
        </authorList>
    </citation>
    <scope>NUCLEOTIDE SEQUENCE [LARGE SCALE GENOMIC DNA]</scope>
    <source>
        <strain evidence="3">CM1030</strain>
        <tissue evidence="3">Blood</tissue>
    </source>
</reference>
<dbReference type="InterPro" id="IPR013783">
    <property type="entry name" value="Ig-like_fold"/>
</dbReference>
<keyword evidence="1" id="KW-0677">Repeat</keyword>
<dbReference type="PANTHER" id="PTHR38537">
    <property type="entry name" value="JITTERBUG, ISOFORM N"/>
    <property type="match status" value="1"/>
</dbReference>
<dbReference type="InterPro" id="IPR044801">
    <property type="entry name" value="Filamin"/>
</dbReference>
<evidence type="ECO:0000313" key="4">
    <source>
        <dbReference type="Proteomes" id="UP001529510"/>
    </source>
</evidence>
<feature type="non-terminal residue" evidence="3">
    <location>
        <position position="1"/>
    </location>
</feature>
<evidence type="ECO:0000313" key="3">
    <source>
        <dbReference type="EMBL" id="KAL0196236.1"/>
    </source>
</evidence>
<comment type="caution">
    <text evidence="3">The sequence shown here is derived from an EMBL/GenBank/DDBJ whole genome shotgun (WGS) entry which is preliminary data.</text>
</comment>
<proteinExistence type="predicted"/>
<accession>A0ABD0RD13</accession>
<evidence type="ECO:0000256" key="2">
    <source>
        <dbReference type="PROSITE-ProRule" id="PRU00087"/>
    </source>
</evidence>
<protein>
    <submittedName>
        <fullName evidence="3">Uncharacterized protein</fullName>
    </submittedName>
</protein>
<dbReference type="InterPro" id="IPR017868">
    <property type="entry name" value="Filamin/ABP280_repeat-like"/>
</dbReference>
<dbReference type="EMBL" id="JAMKFB020000004">
    <property type="protein sequence ID" value="KAL0196236.1"/>
    <property type="molecule type" value="Genomic_DNA"/>
</dbReference>
<sequence>VIAPEEIVDPNVDEHSVMTYLSQFPKAKLKPGAPLRSKTLHPKRAKAYGPGIESRGNVVLRPAEFVVETVEAGLGEVLVYIEDPEGHTEEVIF</sequence>
<dbReference type="AlphaFoldDB" id="A0ABD0RD13"/>
<dbReference type="Gene3D" id="2.60.40.10">
    <property type="entry name" value="Immunoglobulins"/>
    <property type="match status" value="1"/>
</dbReference>
<dbReference type="SUPFAM" id="SSF47576">
    <property type="entry name" value="Calponin-homology domain, CH-domain"/>
    <property type="match status" value="1"/>
</dbReference>
<dbReference type="PANTHER" id="PTHR38537:SF12">
    <property type="entry name" value="FILAMIN-C"/>
    <property type="match status" value="1"/>
</dbReference>
<gene>
    <name evidence="3" type="ORF">M9458_009808</name>
</gene>
<evidence type="ECO:0000256" key="1">
    <source>
        <dbReference type="ARBA" id="ARBA00022737"/>
    </source>
</evidence>
<keyword evidence="4" id="KW-1185">Reference proteome</keyword>
<organism evidence="3 4">
    <name type="scientific">Cirrhinus mrigala</name>
    <name type="common">Mrigala</name>
    <dbReference type="NCBI Taxonomy" id="683832"/>
    <lineage>
        <taxon>Eukaryota</taxon>
        <taxon>Metazoa</taxon>
        <taxon>Chordata</taxon>
        <taxon>Craniata</taxon>
        <taxon>Vertebrata</taxon>
        <taxon>Euteleostomi</taxon>
        <taxon>Actinopterygii</taxon>
        <taxon>Neopterygii</taxon>
        <taxon>Teleostei</taxon>
        <taxon>Ostariophysi</taxon>
        <taxon>Cypriniformes</taxon>
        <taxon>Cyprinidae</taxon>
        <taxon>Labeoninae</taxon>
        <taxon>Labeonini</taxon>
        <taxon>Cirrhinus</taxon>
    </lineage>
</organism>
<feature type="repeat" description="Filamin" evidence="2">
    <location>
        <begin position="37"/>
        <end position="93"/>
    </location>
</feature>
<dbReference type="Gene3D" id="1.10.418.10">
    <property type="entry name" value="Calponin-like domain"/>
    <property type="match status" value="1"/>
</dbReference>
<dbReference type="InterPro" id="IPR014756">
    <property type="entry name" value="Ig_E-set"/>
</dbReference>
<dbReference type="Pfam" id="PF00630">
    <property type="entry name" value="Filamin"/>
    <property type="match status" value="1"/>
</dbReference>